<evidence type="ECO:0000256" key="5">
    <source>
        <dbReference type="ARBA" id="ARBA00023136"/>
    </source>
</evidence>
<feature type="transmembrane region" description="Helical" evidence="6">
    <location>
        <begin position="208"/>
        <end position="228"/>
    </location>
</feature>
<feature type="transmembrane region" description="Helical" evidence="6">
    <location>
        <begin position="346"/>
        <end position="365"/>
    </location>
</feature>
<organism evidence="8 9">
    <name type="scientific">Aspergillus mulundensis</name>
    <dbReference type="NCBI Taxonomy" id="1810919"/>
    <lineage>
        <taxon>Eukaryota</taxon>
        <taxon>Fungi</taxon>
        <taxon>Dikarya</taxon>
        <taxon>Ascomycota</taxon>
        <taxon>Pezizomycotina</taxon>
        <taxon>Eurotiomycetes</taxon>
        <taxon>Eurotiomycetidae</taxon>
        <taxon>Eurotiales</taxon>
        <taxon>Aspergillaceae</taxon>
        <taxon>Aspergillus</taxon>
        <taxon>Aspergillus subgen. Nidulantes</taxon>
    </lineage>
</organism>
<feature type="transmembrane region" description="Helical" evidence="6">
    <location>
        <begin position="145"/>
        <end position="167"/>
    </location>
</feature>
<dbReference type="PROSITE" id="PS50850">
    <property type="entry name" value="MFS"/>
    <property type="match status" value="1"/>
</dbReference>
<feature type="transmembrane region" description="Helical" evidence="6">
    <location>
        <begin position="385"/>
        <end position="404"/>
    </location>
</feature>
<feature type="transmembrane region" description="Helical" evidence="6">
    <location>
        <begin position="474"/>
        <end position="500"/>
    </location>
</feature>
<feature type="transmembrane region" description="Helical" evidence="6">
    <location>
        <begin position="54"/>
        <end position="76"/>
    </location>
</feature>
<evidence type="ECO:0000256" key="2">
    <source>
        <dbReference type="ARBA" id="ARBA00008335"/>
    </source>
</evidence>
<dbReference type="InterPro" id="IPR036259">
    <property type="entry name" value="MFS_trans_sf"/>
</dbReference>
<dbReference type="SUPFAM" id="SSF103473">
    <property type="entry name" value="MFS general substrate transporter"/>
    <property type="match status" value="1"/>
</dbReference>
<keyword evidence="3 6" id="KW-0812">Transmembrane</keyword>
<dbReference type="RefSeq" id="XP_026609009.1">
    <property type="nucleotide sequence ID" value="XM_026743164.1"/>
</dbReference>
<evidence type="ECO:0000259" key="7">
    <source>
        <dbReference type="PROSITE" id="PS50850"/>
    </source>
</evidence>
<evidence type="ECO:0000256" key="1">
    <source>
        <dbReference type="ARBA" id="ARBA00004651"/>
    </source>
</evidence>
<dbReference type="PANTHER" id="PTHR23502:SF134">
    <property type="entry name" value="MAJOR FACILITATOR SUPERFAMILY (MFS) PROFILE DOMAIN-CONTAINING PROTEIN-RELATED"/>
    <property type="match status" value="1"/>
</dbReference>
<evidence type="ECO:0000256" key="3">
    <source>
        <dbReference type="ARBA" id="ARBA00022692"/>
    </source>
</evidence>
<dbReference type="GO" id="GO:0005886">
    <property type="term" value="C:plasma membrane"/>
    <property type="evidence" value="ECO:0007669"/>
    <property type="project" value="UniProtKB-SubCell"/>
</dbReference>
<dbReference type="OrthoDB" id="6770063at2759"/>
<keyword evidence="4 6" id="KW-1133">Transmembrane helix</keyword>
<sequence length="503" mass="54717">MDSITYQYLTFETLLPHPSQLLPTGADESRAPVPTDLAQYASPLTWSRVRKHTIIALSCLCSTVVCYAAGAYDAALESFTTQWDVTRTVVTLGITTFTVGFGIAPMILAPFSELNGRKPVFVVTGIIFFVAQLGCALTTSFPGLLVARLFVGIGGSSFSSTIGGVIGDIYARQERNTPMALFTGSALFGTGLGPLVSGFVAQRADWRWVFWVQVVTCGVSILLVILLFDETRGSVILSRKARALNTWYELREKAGLVDVGIPLDETGSVHGTLRIRWKVQSDELRTSLAQVLGISLYRPFQLLVTEPVVFLFSLWAAFSWAVLYLTFSIVPLVFTTNHHFNLEQNGAVFAAMCTGSLIATVIGCFQDNILAACYRRVPSTPEGRLYPSSVQSALLPIALFWFAGTLAPSVHWTLPTLAIGCATMGLFSIYLAVFNYLTDTYGPYASSALAAQSFCRNMFAGTFPLFAEAMFRRLTFAGASSLLGGISLLLTMVPWALIFYGPK</sequence>
<keyword evidence="9" id="KW-1185">Reference proteome</keyword>
<keyword evidence="5 6" id="KW-0472">Membrane</keyword>
<feature type="transmembrane region" description="Helical" evidence="6">
    <location>
        <begin position="120"/>
        <end position="139"/>
    </location>
</feature>
<feature type="transmembrane region" description="Helical" evidence="6">
    <location>
        <begin position="179"/>
        <end position="202"/>
    </location>
</feature>
<feature type="transmembrane region" description="Helical" evidence="6">
    <location>
        <begin position="416"/>
        <end position="437"/>
    </location>
</feature>
<comment type="subcellular location">
    <subcellularLocation>
        <location evidence="1">Cell membrane</location>
        <topology evidence="1">Multi-pass membrane protein</topology>
    </subcellularLocation>
</comment>
<accession>A0A3D8T5I2</accession>
<evidence type="ECO:0000256" key="4">
    <source>
        <dbReference type="ARBA" id="ARBA00022989"/>
    </source>
</evidence>
<gene>
    <name evidence="8" type="ORF">DSM5745_01148</name>
</gene>
<feature type="transmembrane region" description="Helical" evidence="6">
    <location>
        <begin position="308"/>
        <end position="334"/>
    </location>
</feature>
<reference evidence="8 9" key="1">
    <citation type="journal article" date="2018" name="IMA Fungus">
        <title>IMA Genome-F 9: Draft genome sequence of Annulohypoxylon stygium, Aspergillus mulundensis, Berkeleyomyces basicola (syn. Thielaviopsis basicola), Ceratocystis smalleyi, two Cercospora beticola strains, Coleophoma cylindrospora, Fusarium fracticaudum, Phialophora cf. hyalina, and Morchella septimelata.</title>
        <authorList>
            <person name="Wingfield B.D."/>
            <person name="Bills G.F."/>
            <person name="Dong Y."/>
            <person name="Huang W."/>
            <person name="Nel W.J."/>
            <person name="Swalarsk-Parry B.S."/>
            <person name="Vaghefi N."/>
            <person name="Wilken P.M."/>
            <person name="An Z."/>
            <person name="de Beer Z.W."/>
            <person name="De Vos L."/>
            <person name="Chen L."/>
            <person name="Duong T.A."/>
            <person name="Gao Y."/>
            <person name="Hammerbacher A."/>
            <person name="Kikkert J.R."/>
            <person name="Li Y."/>
            <person name="Li H."/>
            <person name="Li K."/>
            <person name="Li Q."/>
            <person name="Liu X."/>
            <person name="Ma X."/>
            <person name="Naidoo K."/>
            <person name="Pethybridge S.J."/>
            <person name="Sun J."/>
            <person name="Steenkamp E.T."/>
            <person name="van der Nest M.A."/>
            <person name="van Wyk S."/>
            <person name="Wingfield M.J."/>
            <person name="Xiong C."/>
            <person name="Yue Q."/>
            <person name="Zhang X."/>
        </authorList>
    </citation>
    <scope>NUCLEOTIDE SEQUENCE [LARGE SCALE GENOMIC DNA]</scope>
    <source>
        <strain evidence="8 9">DSM 5745</strain>
    </source>
</reference>
<dbReference type="InterPro" id="IPR011701">
    <property type="entry name" value="MFS"/>
</dbReference>
<dbReference type="GeneID" id="38111518"/>
<evidence type="ECO:0000256" key="6">
    <source>
        <dbReference type="SAM" id="Phobius"/>
    </source>
</evidence>
<dbReference type="STRING" id="1810919.A0A3D8T5I2"/>
<dbReference type="GO" id="GO:0022857">
    <property type="term" value="F:transmembrane transporter activity"/>
    <property type="evidence" value="ECO:0007669"/>
    <property type="project" value="InterPro"/>
</dbReference>
<protein>
    <submittedName>
        <fullName evidence="8">MFS general substrate transporter</fullName>
    </submittedName>
</protein>
<dbReference type="FunFam" id="1.20.1720.10:FF:000061">
    <property type="entry name" value="Uncharacterized protein"/>
    <property type="match status" value="1"/>
</dbReference>
<dbReference type="AlphaFoldDB" id="A0A3D8T5I2"/>
<dbReference type="Gene3D" id="1.20.1250.20">
    <property type="entry name" value="MFS general substrate transporter like domains"/>
    <property type="match status" value="1"/>
</dbReference>
<evidence type="ECO:0000313" key="9">
    <source>
        <dbReference type="Proteomes" id="UP000256690"/>
    </source>
</evidence>
<feature type="domain" description="Major facilitator superfamily (MFS) profile" evidence="7">
    <location>
        <begin position="54"/>
        <end position="503"/>
    </location>
</feature>
<dbReference type="PANTHER" id="PTHR23502">
    <property type="entry name" value="MAJOR FACILITATOR SUPERFAMILY"/>
    <property type="match status" value="1"/>
</dbReference>
<dbReference type="InterPro" id="IPR020846">
    <property type="entry name" value="MFS_dom"/>
</dbReference>
<dbReference type="FunFam" id="1.20.1250.20:FF:000082">
    <property type="entry name" value="MFS multidrug transporter, putative"/>
    <property type="match status" value="1"/>
</dbReference>
<proteinExistence type="inferred from homology"/>
<name>A0A3D8T5I2_9EURO</name>
<dbReference type="Pfam" id="PF07690">
    <property type="entry name" value="MFS_1"/>
    <property type="match status" value="1"/>
</dbReference>
<feature type="transmembrane region" description="Helical" evidence="6">
    <location>
        <begin position="88"/>
        <end position="108"/>
    </location>
</feature>
<dbReference type="Proteomes" id="UP000256690">
    <property type="component" value="Unassembled WGS sequence"/>
</dbReference>
<dbReference type="EMBL" id="PVWQ01000001">
    <property type="protein sequence ID" value="RDW93826.1"/>
    <property type="molecule type" value="Genomic_DNA"/>
</dbReference>
<evidence type="ECO:0000313" key="8">
    <source>
        <dbReference type="EMBL" id="RDW93826.1"/>
    </source>
</evidence>
<comment type="caution">
    <text evidence="8">The sequence shown here is derived from an EMBL/GenBank/DDBJ whole genome shotgun (WGS) entry which is preliminary data.</text>
</comment>
<comment type="similarity">
    <text evidence="2">Belongs to the major facilitator superfamily.</text>
</comment>